<keyword evidence="1" id="KW-0472">Membrane</keyword>
<feature type="transmembrane region" description="Helical" evidence="1">
    <location>
        <begin position="21"/>
        <end position="43"/>
    </location>
</feature>
<evidence type="ECO:0000313" key="2">
    <source>
        <dbReference type="EMBL" id="PSH65881.1"/>
    </source>
</evidence>
<evidence type="ECO:0000313" key="3">
    <source>
        <dbReference type="Proteomes" id="UP000241764"/>
    </source>
</evidence>
<gene>
    <name evidence="2" type="ORF">CU103_04505</name>
</gene>
<reference evidence="3" key="1">
    <citation type="submission" date="2017-11" db="EMBL/GenBank/DDBJ databases">
        <authorList>
            <person name="Kuznetsova I."/>
            <person name="Sazanova A."/>
            <person name="Chirak E."/>
            <person name="Safronova V."/>
            <person name="Willems A."/>
        </authorList>
    </citation>
    <scope>NUCLEOTIDE SEQUENCE [LARGE SCALE GENOMIC DNA]</scope>
    <source>
        <strain evidence="3">CCBAU 03422</strain>
    </source>
</reference>
<dbReference type="EMBL" id="PGGM01000002">
    <property type="protein sequence ID" value="PSH65881.1"/>
    <property type="molecule type" value="Genomic_DNA"/>
</dbReference>
<keyword evidence="1" id="KW-1133">Transmembrane helix</keyword>
<protein>
    <submittedName>
        <fullName evidence="2">Uncharacterized protein</fullName>
    </submittedName>
</protein>
<organism evidence="2 3">
    <name type="scientific">Phyllobacterium sophorae</name>
    <dbReference type="NCBI Taxonomy" id="1520277"/>
    <lineage>
        <taxon>Bacteria</taxon>
        <taxon>Pseudomonadati</taxon>
        <taxon>Pseudomonadota</taxon>
        <taxon>Alphaproteobacteria</taxon>
        <taxon>Hyphomicrobiales</taxon>
        <taxon>Phyllobacteriaceae</taxon>
        <taxon>Phyllobacterium</taxon>
    </lineage>
</organism>
<evidence type="ECO:0000256" key="1">
    <source>
        <dbReference type="SAM" id="Phobius"/>
    </source>
</evidence>
<keyword evidence="1" id="KW-0812">Transmembrane</keyword>
<sequence length="62" mass="6555">MAPKSYIRTMRTSSSISAPRIVLYAVLALGAAAASGLTFAAWFNQGDSIFLSLINAGLAWCM</sequence>
<keyword evidence="3" id="KW-1185">Reference proteome</keyword>
<proteinExistence type="predicted"/>
<name>A0A2P7BHC5_9HYPH</name>
<accession>A0A2P7BHC5</accession>
<dbReference type="AlphaFoldDB" id="A0A2P7BHC5"/>
<comment type="caution">
    <text evidence="2">The sequence shown here is derived from an EMBL/GenBank/DDBJ whole genome shotgun (WGS) entry which is preliminary data.</text>
</comment>
<dbReference type="Proteomes" id="UP000241764">
    <property type="component" value="Unassembled WGS sequence"/>
</dbReference>